<feature type="compositionally biased region" description="Basic and acidic residues" evidence="5">
    <location>
        <begin position="37"/>
        <end position="50"/>
    </location>
</feature>
<name>A0AAE1WLX1_9LAMI</name>
<keyword evidence="3" id="KW-0862">Zinc</keyword>
<comment type="caution">
    <text evidence="7">The sequence shown here is derived from an EMBL/GenBank/DDBJ whole genome shotgun (WGS) entry which is preliminary data.</text>
</comment>
<feature type="region of interest" description="Disordered" evidence="5">
    <location>
        <begin position="1"/>
        <end position="118"/>
    </location>
</feature>
<dbReference type="Pfam" id="PF04434">
    <property type="entry name" value="SWIM"/>
    <property type="match status" value="1"/>
</dbReference>
<feature type="compositionally biased region" description="Acidic residues" evidence="5">
    <location>
        <begin position="26"/>
        <end position="36"/>
    </location>
</feature>
<gene>
    <name evidence="7" type="ORF">Sango_1724300</name>
</gene>
<protein>
    <recommendedName>
        <fullName evidence="6">SWIM-type domain-containing protein</fullName>
    </recommendedName>
</protein>
<evidence type="ECO:0000256" key="2">
    <source>
        <dbReference type="ARBA" id="ARBA00022771"/>
    </source>
</evidence>
<proteinExistence type="predicted"/>
<evidence type="ECO:0000313" key="8">
    <source>
        <dbReference type="Proteomes" id="UP001289374"/>
    </source>
</evidence>
<dbReference type="AlphaFoldDB" id="A0AAE1WLX1"/>
<keyword evidence="1" id="KW-0479">Metal-binding</keyword>
<evidence type="ECO:0000256" key="4">
    <source>
        <dbReference type="PROSITE-ProRule" id="PRU00325"/>
    </source>
</evidence>
<organism evidence="7 8">
    <name type="scientific">Sesamum angolense</name>
    <dbReference type="NCBI Taxonomy" id="2727404"/>
    <lineage>
        <taxon>Eukaryota</taxon>
        <taxon>Viridiplantae</taxon>
        <taxon>Streptophyta</taxon>
        <taxon>Embryophyta</taxon>
        <taxon>Tracheophyta</taxon>
        <taxon>Spermatophyta</taxon>
        <taxon>Magnoliopsida</taxon>
        <taxon>eudicotyledons</taxon>
        <taxon>Gunneridae</taxon>
        <taxon>Pentapetalae</taxon>
        <taxon>asterids</taxon>
        <taxon>lamiids</taxon>
        <taxon>Lamiales</taxon>
        <taxon>Pedaliaceae</taxon>
        <taxon>Sesamum</taxon>
    </lineage>
</organism>
<sequence>MSFRDPKFNDFPPPDYQLNENNGDSGDSEDCLDGDYDLGREEVDAENNRIDEDDDLFNNHVDGEESEEARGGDEEGSGGDLSDNSEGFSDSDNFDSDKASDDENGPKYPSFNSIDTYNPQFQLGNEQTFQIREYHSVHKCGVNFHVKNCKSTWLGEKYEDLFRTDPRRAVKGFRQDVIKDMRVHVSRNQAYRAKWKALKKIEGSSEEQYGRLRDYAEELRRSNPGSTVILSSDLDDFTGVSKFVSVENRDAWEWFLRLLKHDLGIERESNFTFMSDKQKEASFTGLAYKKALWMAARATTTTEFDVMMKQICKLNIKFGEWMNDKPPSQWSMSYFNPYPKCDILLNNLCESFNASILEAREKQIYSMLEWIREFLMTRLQQNRDRAASRCAVDLQRHTCSCRRWDLSGIPCKHAMSAINSQRLDAEDFIAECYSVATYLRVYQPCIMPVNGPEKWQHTDLSPLLPPNIAKGVGRPTRARRLEPDEVPLKHKGIKGKKKPVKLKRQQGTIKCKFCGDEGHSKKGCQKRKDAEAAEIERAVQEAETLFSVNVETQVSIDLSSQVSVETEINMETNQKMSARKRTIIPTRSNTQITLQPGKKA</sequence>
<dbReference type="SMART" id="SM00575">
    <property type="entry name" value="ZnF_PMZ"/>
    <property type="match status" value="1"/>
</dbReference>
<feature type="compositionally biased region" description="Basic and acidic residues" evidence="5">
    <location>
        <begin position="95"/>
        <end position="105"/>
    </location>
</feature>
<dbReference type="InterPro" id="IPR006564">
    <property type="entry name" value="Znf_PMZ"/>
</dbReference>
<reference evidence="7" key="2">
    <citation type="journal article" date="2024" name="Plant">
        <title>Genomic evolution and insights into agronomic trait innovations of Sesamum species.</title>
        <authorList>
            <person name="Miao H."/>
            <person name="Wang L."/>
            <person name="Qu L."/>
            <person name="Liu H."/>
            <person name="Sun Y."/>
            <person name="Le M."/>
            <person name="Wang Q."/>
            <person name="Wei S."/>
            <person name="Zheng Y."/>
            <person name="Lin W."/>
            <person name="Duan Y."/>
            <person name="Cao H."/>
            <person name="Xiong S."/>
            <person name="Wang X."/>
            <person name="Wei L."/>
            <person name="Li C."/>
            <person name="Ma Q."/>
            <person name="Ju M."/>
            <person name="Zhao R."/>
            <person name="Li G."/>
            <person name="Mu C."/>
            <person name="Tian Q."/>
            <person name="Mei H."/>
            <person name="Zhang T."/>
            <person name="Gao T."/>
            <person name="Zhang H."/>
        </authorList>
    </citation>
    <scope>NUCLEOTIDE SEQUENCE</scope>
    <source>
        <strain evidence="7">K16</strain>
    </source>
</reference>
<evidence type="ECO:0000256" key="3">
    <source>
        <dbReference type="ARBA" id="ARBA00022833"/>
    </source>
</evidence>
<dbReference type="PANTHER" id="PTHR31973:SF191">
    <property type="entry name" value="OS05G0489400 PROTEIN"/>
    <property type="match status" value="1"/>
</dbReference>
<dbReference type="EMBL" id="JACGWL010000009">
    <property type="protein sequence ID" value="KAK4395700.1"/>
    <property type="molecule type" value="Genomic_DNA"/>
</dbReference>
<feature type="domain" description="SWIM-type" evidence="6">
    <location>
        <begin position="388"/>
        <end position="422"/>
    </location>
</feature>
<accession>A0AAE1WLX1</accession>
<evidence type="ECO:0000313" key="7">
    <source>
        <dbReference type="EMBL" id="KAK4395700.1"/>
    </source>
</evidence>
<evidence type="ECO:0000259" key="6">
    <source>
        <dbReference type="PROSITE" id="PS50966"/>
    </source>
</evidence>
<keyword evidence="8" id="KW-1185">Reference proteome</keyword>
<dbReference type="PROSITE" id="PS50966">
    <property type="entry name" value="ZF_SWIM"/>
    <property type="match status" value="1"/>
</dbReference>
<reference evidence="7" key="1">
    <citation type="submission" date="2020-06" db="EMBL/GenBank/DDBJ databases">
        <authorList>
            <person name="Li T."/>
            <person name="Hu X."/>
            <person name="Zhang T."/>
            <person name="Song X."/>
            <person name="Zhang H."/>
            <person name="Dai N."/>
            <person name="Sheng W."/>
            <person name="Hou X."/>
            <person name="Wei L."/>
        </authorList>
    </citation>
    <scope>NUCLEOTIDE SEQUENCE</scope>
    <source>
        <strain evidence="7">K16</strain>
        <tissue evidence="7">Leaf</tissue>
    </source>
</reference>
<keyword evidence="2 4" id="KW-0863">Zinc-finger</keyword>
<dbReference type="GO" id="GO:0008270">
    <property type="term" value="F:zinc ion binding"/>
    <property type="evidence" value="ECO:0007669"/>
    <property type="project" value="UniProtKB-KW"/>
</dbReference>
<dbReference type="InterPro" id="IPR007527">
    <property type="entry name" value="Znf_SWIM"/>
</dbReference>
<dbReference type="PANTHER" id="PTHR31973">
    <property type="entry name" value="POLYPROTEIN, PUTATIVE-RELATED"/>
    <property type="match status" value="1"/>
</dbReference>
<evidence type="ECO:0000256" key="5">
    <source>
        <dbReference type="SAM" id="MobiDB-lite"/>
    </source>
</evidence>
<evidence type="ECO:0000256" key="1">
    <source>
        <dbReference type="ARBA" id="ARBA00022723"/>
    </source>
</evidence>
<dbReference type="Proteomes" id="UP001289374">
    <property type="component" value="Unassembled WGS sequence"/>
</dbReference>